<organism evidence="1 2">
    <name type="scientific">Passalora fulva</name>
    <name type="common">Tomato leaf mold</name>
    <name type="synonym">Cladosporium fulvum</name>
    <dbReference type="NCBI Taxonomy" id="5499"/>
    <lineage>
        <taxon>Eukaryota</taxon>
        <taxon>Fungi</taxon>
        <taxon>Dikarya</taxon>
        <taxon>Ascomycota</taxon>
        <taxon>Pezizomycotina</taxon>
        <taxon>Dothideomycetes</taxon>
        <taxon>Dothideomycetidae</taxon>
        <taxon>Mycosphaerellales</taxon>
        <taxon>Mycosphaerellaceae</taxon>
        <taxon>Fulvia</taxon>
    </lineage>
</organism>
<protein>
    <submittedName>
        <fullName evidence="1">Uncharacterized protein</fullName>
    </submittedName>
</protein>
<evidence type="ECO:0000313" key="2">
    <source>
        <dbReference type="Proteomes" id="UP000756132"/>
    </source>
</evidence>
<dbReference type="Proteomes" id="UP000756132">
    <property type="component" value="Chromosome 3"/>
</dbReference>
<proteinExistence type="predicted"/>
<gene>
    <name evidence="1" type="ORF">CLAFUR5_07989</name>
</gene>
<sequence length="100" mass="11688">MMRHEIMRHKIPSKGLQISLYIKDAEVTSRAEIEAVAVLPQKLQADSRLAVYSWQQSEDFKILGRSLQEQEVDQVLEREETPVGAWSREDGWWWESTYAP</sequence>
<reference evidence="1" key="2">
    <citation type="journal article" date="2022" name="Microb. Genom.">
        <title>A chromosome-scale genome assembly of the tomato pathogen Cladosporium fulvum reveals a compartmentalized genome architecture and the presence of a dispensable chromosome.</title>
        <authorList>
            <person name="Zaccaron A.Z."/>
            <person name="Chen L.H."/>
            <person name="Samaras A."/>
            <person name="Stergiopoulos I."/>
        </authorList>
    </citation>
    <scope>NUCLEOTIDE SEQUENCE</scope>
    <source>
        <strain evidence="1">Race5_Kim</strain>
    </source>
</reference>
<name>A0A9Q8LD33_PASFU</name>
<accession>A0A9Q8LD33</accession>
<dbReference type="GeneID" id="71987867"/>
<dbReference type="AlphaFoldDB" id="A0A9Q8LD33"/>
<dbReference type="RefSeq" id="XP_047759520.1">
    <property type="nucleotide sequence ID" value="XM_047907137.1"/>
</dbReference>
<dbReference type="KEGG" id="ffu:CLAFUR5_07989"/>
<dbReference type="EMBL" id="CP090165">
    <property type="protein sequence ID" value="UJO15154.1"/>
    <property type="molecule type" value="Genomic_DNA"/>
</dbReference>
<reference evidence="1" key="1">
    <citation type="submission" date="2021-12" db="EMBL/GenBank/DDBJ databases">
        <authorList>
            <person name="Zaccaron A."/>
            <person name="Stergiopoulos I."/>
        </authorList>
    </citation>
    <scope>NUCLEOTIDE SEQUENCE</scope>
    <source>
        <strain evidence="1">Race5_Kim</strain>
    </source>
</reference>
<evidence type="ECO:0000313" key="1">
    <source>
        <dbReference type="EMBL" id="UJO15154.1"/>
    </source>
</evidence>
<keyword evidence="2" id="KW-1185">Reference proteome</keyword>